<dbReference type="EMBL" id="AHAM01000069">
    <property type="protein sequence ID" value="EHK57387.1"/>
    <property type="molecule type" value="Genomic_DNA"/>
</dbReference>
<dbReference type="Proteomes" id="UP000003250">
    <property type="component" value="Unassembled WGS sequence"/>
</dbReference>
<proteinExistence type="predicted"/>
<protein>
    <submittedName>
        <fullName evidence="1">Uncharacterized protein</fullName>
    </submittedName>
</protein>
<accession>H0HPB5</accession>
<dbReference type="RefSeq" id="WP_008835626.1">
    <property type="nucleotide sequence ID" value="NZ_AHAM01000069.1"/>
</dbReference>
<dbReference type="PATRIC" id="fig|1107882.3.peg.1958"/>
<organism evidence="1 2">
    <name type="scientific">Mesorhizobium alhagi CCNWXJ12-2</name>
    <dbReference type="NCBI Taxonomy" id="1107882"/>
    <lineage>
        <taxon>Bacteria</taxon>
        <taxon>Pseudomonadati</taxon>
        <taxon>Pseudomonadota</taxon>
        <taxon>Alphaproteobacteria</taxon>
        <taxon>Hyphomicrobiales</taxon>
        <taxon>Phyllobacteriaceae</taxon>
        <taxon>Allomesorhizobium</taxon>
    </lineage>
</organism>
<gene>
    <name evidence="1" type="ORF">MAXJ12_09963</name>
</gene>
<reference evidence="1 2" key="1">
    <citation type="journal article" date="2012" name="J. Bacteriol.">
        <title>Draft Genome Sequence of Mesorhizobium alhagi CCNWXJ12-2T, a Novel Salt-Resistant Species Isolated from the Desert of Northwestern China.</title>
        <authorList>
            <person name="Zhou M."/>
            <person name="Chen W."/>
            <person name="Chen H."/>
            <person name="Wei G."/>
        </authorList>
    </citation>
    <scope>NUCLEOTIDE SEQUENCE [LARGE SCALE GENOMIC DNA]</scope>
    <source>
        <strain evidence="1 2">CCNWXJ12-2</strain>
    </source>
</reference>
<dbReference type="AlphaFoldDB" id="H0HPB5"/>
<name>H0HPB5_9HYPH</name>
<evidence type="ECO:0000313" key="2">
    <source>
        <dbReference type="Proteomes" id="UP000003250"/>
    </source>
</evidence>
<keyword evidence="2" id="KW-1185">Reference proteome</keyword>
<evidence type="ECO:0000313" key="1">
    <source>
        <dbReference type="EMBL" id="EHK57387.1"/>
    </source>
</evidence>
<sequence>MVRSSGSELETRLSAVLFLRGFLEAASIDDRQAWDFAEIENAFFP</sequence>